<comment type="caution">
    <text evidence="7">The sequence shown here is derived from an EMBL/GenBank/DDBJ whole genome shotgun (WGS) entry which is preliminary data.</text>
</comment>
<dbReference type="InterPro" id="IPR043149">
    <property type="entry name" value="TagF_N"/>
</dbReference>
<dbReference type="AlphaFoldDB" id="A0A0P0FMX6"/>
<dbReference type="Gene3D" id="3.40.50.11820">
    <property type="match status" value="1"/>
</dbReference>
<dbReference type="PANTHER" id="PTHR37316:SF3">
    <property type="entry name" value="TEICHOIC ACID GLYCEROL-PHOSPHATE TRANSFERASE"/>
    <property type="match status" value="1"/>
</dbReference>
<gene>
    <name evidence="7" type="ORF">GAN91_27635</name>
</gene>
<keyword evidence="3" id="KW-1003">Cell membrane</keyword>
<evidence type="ECO:0000256" key="1">
    <source>
        <dbReference type="ARBA" id="ARBA00004202"/>
    </source>
</evidence>
<sequence length="385" mass="46052">MMLVIKHLLGYFILLVSYVFPRISTIWVFGGENNAKYLYYKLNEKAADINCIWISKSKEEVAQVCSLKYKAFYLWSLKGLFYSLIAGRYIYTFSVSDINPWTIGWTKRVNLWHGVGIKNVEFKCKLGPLAKKYNPNSLKSRFLYPYLFFRPHLFLSTSPLMTKHFTECFRISEDRCIEAMYPRNEILLWAHDQIEEFLKRYNKEQELDVIEDCASYSYVYIYMPTWREDKRNILEIIDFDRLNQLCIKNNNLFLFRLHPNTEINLDMLVSYSNLRIIDSSCDIYPILPFTDVLITDYSSIYYDYMLIPNKQILLFPFDEEEYCTFNRDLAFDYKIYTPGIRIYSFEALLEIVESKKNLNIKEIKVIKKLFWKGRNESIIDRIINL</sequence>
<name>A0A0P0FMX6_BACT4</name>
<evidence type="ECO:0000313" key="8">
    <source>
        <dbReference type="Proteomes" id="UP000436858"/>
    </source>
</evidence>
<evidence type="ECO:0000256" key="3">
    <source>
        <dbReference type="ARBA" id="ARBA00022475"/>
    </source>
</evidence>
<comment type="similarity">
    <text evidence="2">Belongs to the CDP-glycerol glycerophosphotransferase family.</text>
</comment>
<dbReference type="Proteomes" id="UP000436858">
    <property type="component" value="Unassembled WGS sequence"/>
</dbReference>
<dbReference type="GO" id="GO:0005886">
    <property type="term" value="C:plasma membrane"/>
    <property type="evidence" value="ECO:0007669"/>
    <property type="project" value="UniProtKB-SubCell"/>
</dbReference>
<dbReference type="InterPro" id="IPR043148">
    <property type="entry name" value="TagF_C"/>
</dbReference>
<evidence type="ECO:0000256" key="4">
    <source>
        <dbReference type="ARBA" id="ARBA00022679"/>
    </source>
</evidence>
<dbReference type="PANTHER" id="PTHR37316">
    <property type="entry name" value="TEICHOIC ACID GLYCEROL-PHOSPHATE PRIMASE"/>
    <property type="match status" value="1"/>
</dbReference>
<keyword evidence="5" id="KW-0777">Teichoic acid biosynthesis</keyword>
<comment type="subcellular location">
    <subcellularLocation>
        <location evidence="1">Cell membrane</location>
        <topology evidence="1">Peripheral membrane protein</topology>
    </subcellularLocation>
</comment>
<dbReference type="GeneID" id="60927636"/>
<dbReference type="Pfam" id="PF04464">
    <property type="entry name" value="Glyphos_transf"/>
    <property type="match status" value="1"/>
</dbReference>
<dbReference type="Gene3D" id="3.40.50.12580">
    <property type="match status" value="1"/>
</dbReference>
<evidence type="ECO:0000256" key="5">
    <source>
        <dbReference type="ARBA" id="ARBA00022944"/>
    </source>
</evidence>
<dbReference type="GO" id="GO:0019350">
    <property type="term" value="P:teichoic acid biosynthetic process"/>
    <property type="evidence" value="ECO:0007669"/>
    <property type="project" value="UniProtKB-KW"/>
</dbReference>
<dbReference type="DNASU" id="1075680"/>
<dbReference type="KEGG" id="btho:Btheta7330_01409"/>
<evidence type="ECO:0000313" key="7">
    <source>
        <dbReference type="EMBL" id="KAB4469110.1"/>
    </source>
</evidence>
<proteinExistence type="inferred from homology"/>
<reference evidence="7 8" key="1">
    <citation type="journal article" date="2019" name="Nat. Med.">
        <title>A library of human gut bacterial isolates paired with longitudinal multiomics data enables mechanistic microbiome research.</title>
        <authorList>
            <person name="Poyet M."/>
            <person name="Groussin M."/>
            <person name="Gibbons S.M."/>
            <person name="Avila-Pacheco J."/>
            <person name="Jiang X."/>
            <person name="Kearney S.M."/>
            <person name="Perrotta A.R."/>
            <person name="Berdy B."/>
            <person name="Zhao S."/>
            <person name="Lieberman T.D."/>
            <person name="Swanson P.K."/>
            <person name="Smith M."/>
            <person name="Roesemann S."/>
            <person name="Alexander J.E."/>
            <person name="Rich S.A."/>
            <person name="Livny J."/>
            <person name="Vlamakis H."/>
            <person name="Clish C."/>
            <person name="Bullock K."/>
            <person name="Deik A."/>
            <person name="Scott J."/>
            <person name="Pierce K.A."/>
            <person name="Xavier R.J."/>
            <person name="Alm E.J."/>
        </authorList>
    </citation>
    <scope>NUCLEOTIDE SEQUENCE [LARGE SCALE GENOMIC DNA]</scope>
    <source>
        <strain evidence="7 8">BIOML-A162</strain>
    </source>
</reference>
<accession>A0A0P0FMX6</accession>
<dbReference type="EMBL" id="WCRY01000061">
    <property type="protein sequence ID" value="KAB4469110.1"/>
    <property type="molecule type" value="Genomic_DNA"/>
</dbReference>
<dbReference type="OMA" id="NPRTDYY"/>
<protein>
    <submittedName>
        <fullName evidence="7">Uncharacterized protein</fullName>
    </submittedName>
</protein>
<evidence type="ECO:0000256" key="2">
    <source>
        <dbReference type="ARBA" id="ARBA00010488"/>
    </source>
</evidence>
<dbReference type="GO" id="GO:0047355">
    <property type="term" value="F:CDP-glycerol glycerophosphotransferase activity"/>
    <property type="evidence" value="ECO:0007669"/>
    <property type="project" value="InterPro"/>
</dbReference>
<keyword evidence="6" id="KW-0472">Membrane</keyword>
<evidence type="ECO:0000256" key="6">
    <source>
        <dbReference type="ARBA" id="ARBA00023136"/>
    </source>
</evidence>
<organism evidence="7 8">
    <name type="scientific">Bacteroides thetaiotaomicron</name>
    <dbReference type="NCBI Taxonomy" id="818"/>
    <lineage>
        <taxon>Bacteria</taxon>
        <taxon>Pseudomonadati</taxon>
        <taxon>Bacteroidota</taxon>
        <taxon>Bacteroidia</taxon>
        <taxon>Bacteroidales</taxon>
        <taxon>Bacteroidaceae</taxon>
        <taxon>Bacteroides</taxon>
    </lineage>
</organism>
<dbReference type="InterPro" id="IPR051612">
    <property type="entry name" value="Teichoic_Acid_Biosynth"/>
</dbReference>
<keyword evidence="4" id="KW-0808">Transferase</keyword>
<dbReference type="InterPro" id="IPR007554">
    <property type="entry name" value="Glycerophosphate_synth"/>
</dbReference>
<dbReference type="RefSeq" id="WP_011107919.1">
    <property type="nucleotide sequence ID" value="NZ_CAXKYD010000060.1"/>
</dbReference>